<organism evidence="8">
    <name type="scientific">Tetraodon nigroviridis</name>
    <name type="common">Spotted green pufferfish</name>
    <name type="synonym">Chelonodon nigroviridis</name>
    <dbReference type="NCBI Taxonomy" id="99883"/>
    <lineage>
        <taxon>Eukaryota</taxon>
        <taxon>Metazoa</taxon>
        <taxon>Chordata</taxon>
        <taxon>Craniata</taxon>
        <taxon>Vertebrata</taxon>
        <taxon>Euteleostomi</taxon>
        <taxon>Actinopterygii</taxon>
        <taxon>Neopterygii</taxon>
        <taxon>Teleostei</taxon>
        <taxon>Neoteleostei</taxon>
        <taxon>Acanthomorphata</taxon>
        <taxon>Eupercaria</taxon>
        <taxon>Tetraodontiformes</taxon>
        <taxon>Tetradontoidea</taxon>
        <taxon>Tetraodontidae</taxon>
        <taxon>Tetraodon</taxon>
    </lineage>
</organism>
<comment type="caution">
    <text evidence="8">The sequence shown here is derived from an EMBL/GenBank/DDBJ whole genome shotgun (WGS) entry which is preliminary data.</text>
</comment>
<feature type="domain" description="RING-type" evidence="6">
    <location>
        <begin position="103"/>
        <end position="166"/>
    </location>
</feature>
<keyword evidence="1" id="KW-0479">Metal-binding</keyword>
<dbReference type="InterPro" id="IPR013083">
    <property type="entry name" value="Znf_RING/FYVE/PHD"/>
</dbReference>
<name>Q4S9I5_TETNG</name>
<feature type="region of interest" description="Disordered" evidence="5">
    <location>
        <begin position="335"/>
        <end position="376"/>
    </location>
</feature>
<accession>Q4S9I5</accession>
<dbReference type="InterPro" id="IPR001878">
    <property type="entry name" value="Znf_CCHC"/>
</dbReference>
<protein>
    <submittedName>
        <fullName evidence="8">(spotted green pufferfish) hypothetical protein</fullName>
    </submittedName>
</protein>
<keyword evidence="2 4" id="KW-0863">Zinc-finger</keyword>
<dbReference type="KEGG" id="tng:GSTEN00021870G001"/>
<feature type="compositionally biased region" description="Polar residues" evidence="5">
    <location>
        <begin position="188"/>
        <end position="208"/>
    </location>
</feature>
<evidence type="ECO:0000259" key="7">
    <source>
        <dbReference type="PROSITE" id="PS50158"/>
    </source>
</evidence>
<sequence length="706" mass="76165">PANYSCFRCGGTGHHIRNCPSSGDKTTEAPLRIKKSTGIPRSFMVEVDDPSIKGAMLTNCGHYAIPALHAKAYAVGKKEKPPFGPQEPPKPKAEDPVPKELLCLICKEMLSDAVVIPCCANSFCDDCESHTHPHTHTQTRDADFVPPSGIRTALLDSDQHTCPTCKQSDVSPDTLIANKFLRQAVNTFQKDQGQSKSSTGNDGASQPVNPAWAPDPVLKKKPHQSAPKPQPLQTQRKAFKSDREEQTCDQAAAAEPSERGSGTDAAAAVLPHCSAPSHQLPARIPRCHARLAPVTLLPQPTPPHPFSLLQLWSQALLYAVLILLTSPQPPFQVQVPIGSSQEKSPRSPSQSEILLGQKQLGEEGGTRSGRPRLGGESRFRSAFRRGAGQAALPAVGEGLQGVVRQVSQQLRQPLPPAAPSAQPPPVPSPSFGGLGRNGRGSRGNVESRSRRHGSRSTAHTKDGSTPSRSSSDGCSTASQSSVDSRSSPSRSSNPSRSPASRLSSDGYLTPSKPRAADRTEDGRKEARRPPRSRRDETSGPEKSDPRQPSESVQPWLKDGKQTTVKRERRARHNSEEEKHQANKEAGRIHSGNSKTESRSEKPGKRKGDDAESRSSKCLKTSPTEVCKSRSQHPPEEEKKAQPASERDIWEGGMKVKPQKRISINISLDGRKKKEKNGQSSTGKPGEDVHKSDDGGEEKQGGDAKAD</sequence>
<feature type="compositionally biased region" description="Basic and acidic residues" evidence="5">
    <location>
        <begin position="632"/>
        <end position="649"/>
    </location>
</feature>
<dbReference type="Gene3D" id="4.10.60.10">
    <property type="entry name" value="Zinc finger, CCHC-type"/>
    <property type="match status" value="1"/>
</dbReference>
<feature type="region of interest" description="Disordered" evidence="5">
    <location>
        <begin position="188"/>
        <end position="265"/>
    </location>
</feature>
<gene>
    <name evidence="8" type="ORF">GSTENG00021870001</name>
</gene>
<feature type="compositionally biased region" description="Basic and acidic residues" evidence="5">
    <location>
        <begin position="684"/>
        <end position="706"/>
    </location>
</feature>
<feature type="compositionally biased region" description="Polar residues" evidence="5">
    <location>
        <begin position="463"/>
        <end position="477"/>
    </location>
</feature>
<evidence type="ECO:0000256" key="1">
    <source>
        <dbReference type="ARBA" id="ARBA00022723"/>
    </source>
</evidence>
<feature type="region of interest" description="Disordered" evidence="5">
    <location>
        <begin position="413"/>
        <end position="706"/>
    </location>
</feature>
<evidence type="ECO:0000256" key="2">
    <source>
        <dbReference type="ARBA" id="ARBA00022771"/>
    </source>
</evidence>
<evidence type="ECO:0000256" key="5">
    <source>
        <dbReference type="SAM" id="MobiDB-lite"/>
    </source>
</evidence>
<dbReference type="EMBL" id="CAAE01014696">
    <property type="protein sequence ID" value="CAG02697.1"/>
    <property type="molecule type" value="Genomic_DNA"/>
</dbReference>
<dbReference type="SMART" id="SM00343">
    <property type="entry name" value="ZnF_C2HC"/>
    <property type="match status" value="1"/>
</dbReference>
<feature type="compositionally biased region" description="Polar residues" evidence="5">
    <location>
        <begin position="337"/>
        <end position="352"/>
    </location>
</feature>
<dbReference type="PANTHER" id="PTHR15439:SF0">
    <property type="entry name" value="CELL DIVISION CYCLE AND APOPTOSIS REGULATOR PROTEIN 1-RELATED"/>
    <property type="match status" value="1"/>
</dbReference>
<feature type="compositionally biased region" description="Gly residues" evidence="5">
    <location>
        <begin position="432"/>
        <end position="441"/>
    </location>
</feature>
<dbReference type="CDD" id="cd16620">
    <property type="entry name" value="vRING-HC-C4C4_RBBP6"/>
    <property type="match status" value="1"/>
</dbReference>
<dbReference type="GO" id="GO:0003676">
    <property type="term" value="F:nucleic acid binding"/>
    <property type="evidence" value="ECO:0007669"/>
    <property type="project" value="InterPro"/>
</dbReference>
<dbReference type="GO" id="GO:0006397">
    <property type="term" value="P:mRNA processing"/>
    <property type="evidence" value="ECO:0007669"/>
    <property type="project" value="InterPro"/>
</dbReference>
<feature type="compositionally biased region" description="Pro residues" evidence="5">
    <location>
        <begin position="413"/>
        <end position="428"/>
    </location>
</feature>
<reference evidence="8" key="2">
    <citation type="submission" date="2004-02" db="EMBL/GenBank/DDBJ databases">
        <authorList>
            <consortium name="Genoscope"/>
            <consortium name="Whitehead Institute Centre for Genome Research"/>
        </authorList>
    </citation>
    <scope>NUCLEOTIDE SEQUENCE</scope>
</reference>
<dbReference type="GO" id="GO:0016567">
    <property type="term" value="P:protein ubiquitination"/>
    <property type="evidence" value="ECO:0007669"/>
    <property type="project" value="InterPro"/>
</dbReference>
<dbReference type="InterPro" id="IPR033489">
    <property type="entry name" value="RBBP6"/>
</dbReference>
<feature type="non-terminal residue" evidence="8">
    <location>
        <position position="1"/>
    </location>
</feature>
<dbReference type="InterPro" id="IPR025829">
    <property type="entry name" value="Zn_knuckle_CX2CX3GHX4C"/>
</dbReference>
<feature type="compositionally biased region" description="Basic and acidic residues" evidence="5">
    <location>
        <begin position="514"/>
        <end position="547"/>
    </location>
</feature>
<dbReference type="AlphaFoldDB" id="Q4S9I5"/>
<evidence type="ECO:0000259" key="6">
    <source>
        <dbReference type="PROSITE" id="PS50089"/>
    </source>
</evidence>
<evidence type="ECO:0000256" key="4">
    <source>
        <dbReference type="PROSITE-ProRule" id="PRU00047"/>
    </source>
</evidence>
<feature type="domain" description="CCHC-type" evidence="7">
    <location>
        <begin position="6"/>
        <end position="21"/>
    </location>
</feature>
<dbReference type="InterPro" id="IPR001841">
    <property type="entry name" value="Znf_RING"/>
</dbReference>
<keyword evidence="3" id="KW-0862">Zinc</keyword>
<feature type="non-terminal residue" evidence="8">
    <location>
        <position position="706"/>
    </location>
</feature>
<feature type="compositionally biased region" description="Basic and acidic residues" evidence="5">
    <location>
        <begin position="595"/>
        <end position="614"/>
    </location>
</feature>
<evidence type="ECO:0000313" key="8">
    <source>
        <dbReference type="EMBL" id="CAG02697.1"/>
    </source>
</evidence>
<evidence type="ECO:0000256" key="3">
    <source>
        <dbReference type="ARBA" id="ARBA00022833"/>
    </source>
</evidence>
<reference evidence="8" key="1">
    <citation type="journal article" date="2004" name="Nature">
        <title>Genome duplication in the teleost fish Tetraodon nigroviridis reveals the early vertebrate proto-karyotype.</title>
        <authorList>
            <person name="Jaillon O."/>
            <person name="Aury J.-M."/>
            <person name="Brunet F."/>
            <person name="Petit J.-L."/>
            <person name="Stange-Thomann N."/>
            <person name="Mauceli E."/>
            <person name="Bouneau L."/>
            <person name="Fischer C."/>
            <person name="Ozouf-Costaz C."/>
            <person name="Bernot A."/>
            <person name="Nicaud S."/>
            <person name="Jaffe D."/>
            <person name="Fisher S."/>
            <person name="Lutfalla G."/>
            <person name="Dossat C."/>
            <person name="Segurens B."/>
            <person name="Dasilva C."/>
            <person name="Salanoubat M."/>
            <person name="Levy M."/>
            <person name="Boudet N."/>
            <person name="Castellano S."/>
            <person name="Anthouard V."/>
            <person name="Jubin C."/>
            <person name="Castelli V."/>
            <person name="Katinka M."/>
            <person name="Vacherie B."/>
            <person name="Biemont C."/>
            <person name="Skalli Z."/>
            <person name="Cattolico L."/>
            <person name="Poulain J."/>
            <person name="De Berardinis V."/>
            <person name="Cruaud C."/>
            <person name="Duprat S."/>
            <person name="Brottier P."/>
            <person name="Coutanceau J.-P."/>
            <person name="Gouzy J."/>
            <person name="Parra G."/>
            <person name="Lardier G."/>
            <person name="Chapple C."/>
            <person name="McKernan K.J."/>
            <person name="McEwan P."/>
            <person name="Bosak S."/>
            <person name="Kellis M."/>
            <person name="Volff J.-N."/>
            <person name="Guigo R."/>
            <person name="Zody M.C."/>
            <person name="Mesirov J."/>
            <person name="Lindblad-Toh K."/>
            <person name="Birren B."/>
            <person name="Nusbaum C."/>
            <person name="Kahn D."/>
            <person name="Robinson-Rechavi M."/>
            <person name="Laudet V."/>
            <person name="Schachter V."/>
            <person name="Quetier F."/>
            <person name="Saurin W."/>
            <person name="Scarpelli C."/>
            <person name="Wincker P."/>
            <person name="Lander E.S."/>
            <person name="Weissenbach J."/>
            <person name="Roest Crollius H."/>
        </authorList>
    </citation>
    <scope>NUCLEOTIDE SEQUENCE [LARGE SCALE GENOMIC DNA]</scope>
</reference>
<feature type="compositionally biased region" description="Basic and acidic residues" evidence="5">
    <location>
        <begin position="572"/>
        <end position="587"/>
    </location>
</feature>
<feature type="compositionally biased region" description="Low complexity" evidence="5">
    <location>
        <begin position="478"/>
        <end position="504"/>
    </location>
</feature>
<proteinExistence type="predicted"/>
<dbReference type="GO" id="GO:0008270">
    <property type="term" value="F:zinc ion binding"/>
    <property type="evidence" value="ECO:0007669"/>
    <property type="project" value="UniProtKB-KW"/>
</dbReference>
<dbReference type="GO" id="GO:0006511">
    <property type="term" value="P:ubiquitin-dependent protein catabolic process"/>
    <property type="evidence" value="ECO:0007669"/>
    <property type="project" value="TreeGrafter"/>
</dbReference>
<dbReference type="PROSITE" id="PS50089">
    <property type="entry name" value="ZF_RING_2"/>
    <property type="match status" value="1"/>
</dbReference>
<dbReference type="Pfam" id="PF13696">
    <property type="entry name" value="zf-CCHC_2"/>
    <property type="match status" value="1"/>
</dbReference>
<dbReference type="PANTHER" id="PTHR15439">
    <property type="entry name" value="RETINOBLASTOMA-BINDING PROTEIN 6"/>
    <property type="match status" value="1"/>
</dbReference>
<dbReference type="Gene3D" id="3.30.40.10">
    <property type="entry name" value="Zinc/RING finger domain, C3HC4 (zinc finger)"/>
    <property type="match status" value="1"/>
</dbReference>
<dbReference type="SUPFAM" id="SSF57756">
    <property type="entry name" value="Retrovirus zinc finger-like domains"/>
    <property type="match status" value="1"/>
</dbReference>
<dbReference type="GO" id="GO:0061630">
    <property type="term" value="F:ubiquitin protein ligase activity"/>
    <property type="evidence" value="ECO:0007669"/>
    <property type="project" value="InterPro"/>
</dbReference>
<dbReference type="SUPFAM" id="SSF57850">
    <property type="entry name" value="RING/U-box"/>
    <property type="match status" value="1"/>
</dbReference>
<dbReference type="InterPro" id="IPR036875">
    <property type="entry name" value="Znf_CCHC_sf"/>
</dbReference>
<dbReference type="PROSITE" id="PS50158">
    <property type="entry name" value="ZF_CCHC"/>
    <property type="match status" value="1"/>
</dbReference>
<dbReference type="OrthoDB" id="106784at2759"/>
<dbReference type="GO" id="GO:0005634">
    <property type="term" value="C:nucleus"/>
    <property type="evidence" value="ECO:0007669"/>
    <property type="project" value="TreeGrafter"/>
</dbReference>